<keyword evidence="3" id="KW-1185">Reference proteome</keyword>
<dbReference type="InterPro" id="IPR001763">
    <property type="entry name" value="Rhodanese-like_dom"/>
</dbReference>
<dbReference type="Proteomes" id="UP001595805">
    <property type="component" value="Unassembled WGS sequence"/>
</dbReference>
<feature type="domain" description="Rhodanese" evidence="1">
    <location>
        <begin position="56"/>
        <end position="145"/>
    </location>
</feature>
<dbReference type="Gene3D" id="3.40.250.10">
    <property type="entry name" value="Rhodanese-like domain"/>
    <property type="match status" value="1"/>
</dbReference>
<dbReference type="NCBIfam" id="NF045521">
    <property type="entry name" value="rhoda_near_glyco"/>
    <property type="match status" value="1"/>
</dbReference>
<evidence type="ECO:0000259" key="1">
    <source>
        <dbReference type="PROSITE" id="PS50206"/>
    </source>
</evidence>
<dbReference type="EMBL" id="JBHRZS010000007">
    <property type="protein sequence ID" value="MFC3880585.1"/>
    <property type="molecule type" value="Genomic_DNA"/>
</dbReference>
<proteinExistence type="predicted"/>
<evidence type="ECO:0000313" key="3">
    <source>
        <dbReference type="Proteomes" id="UP001595805"/>
    </source>
</evidence>
<gene>
    <name evidence="2" type="ORF">ACFOSV_10375</name>
</gene>
<dbReference type="CDD" id="cd00158">
    <property type="entry name" value="RHOD"/>
    <property type="match status" value="1"/>
</dbReference>
<dbReference type="InterPro" id="IPR036873">
    <property type="entry name" value="Rhodanese-like_dom_sf"/>
</dbReference>
<sequence>MKVRLKLLLFSVLLFFSTSLYPNLGEISAQSLAYKTLLGTLYDDDFPVIHPENIQNLSSYQVLDTREKNEYEVSHLKDAIWIGFDTFELDELQKLDKSKPVLVYCTVGARSQEIGKKLSELGFSNVSNLYGGIIHWVNEGNPVYRDALQTDQVHTYSKTWGIWLNRGEKVYD</sequence>
<comment type="caution">
    <text evidence="2">The sequence shown here is derived from an EMBL/GenBank/DDBJ whole genome shotgun (WGS) entry which is preliminary data.</text>
</comment>
<reference evidence="3" key="1">
    <citation type="journal article" date="2019" name="Int. J. Syst. Evol. Microbiol.">
        <title>The Global Catalogue of Microorganisms (GCM) 10K type strain sequencing project: providing services to taxonomists for standard genome sequencing and annotation.</title>
        <authorList>
            <consortium name="The Broad Institute Genomics Platform"/>
            <consortium name="The Broad Institute Genome Sequencing Center for Infectious Disease"/>
            <person name="Wu L."/>
            <person name="Ma J."/>
        </authorList>
    </citation>
    <scope>NUCLEOTIDE SEQUENCE [LARGE SCALE GENOMIC DNA]</scope>
    <source>
        <strain evidence="3">CCUG 60523</strain>
    </source>
</reference>
<dbReference type="PANTHER" id="PTHR43031:SF1">
    <property type="entry name" value="PYRIDINE NUCLEOTIDE-DISULPHIDE OXIDOREDUCTASE"/>
    <property type="match status" value="1"/>
</dbReference>
<name>A0ABV8ASL1_9BACT</name>
<protein>
    <submittedName>
        <fullName evidence="2">Rhodanese-like domain-containing protein</fullName>
    </submittedName>
</protein>
<dbReference type="SMART" id="SM00450">
    <property type="entry name" value="RHOD"/>
    <property type="match status" value="1"/>
</dbReference>
<dbReference type="PANTHER" id="PTHR43031">
    <property type="entry name" value="FAD-DEPENDENT OXIDOREDUCTASE"/>
    <property type="match status" value="1"/>
</dbReference>
<accession>A0ABV8ASL1</accession>
<dbReference type="RefSeq" id="WP_377905942.1">
    <property type="nucleotide sequence ID" value="NZ_JBHRZS010000007.1"/>
</dbReference>
<dbReference type="InterPro" id="IPR050229">
    <property type="entry name" value="GlpE_sulfurtransferase"/>
</dbReference>
<dbReference type="PROSITE" id="PS50206">
    <property type="entry name" value="RHODANESE_3"/>
    <property type="match status" value="1"/>
</dbReference>
<evidence type="ECO:0000313" key="2">
    <source>
        <dbReference type="EMBL" id="MFC3880585.1"/>
    </source>
</evidence>
<dbReference type="SUPFAM" id="SSF52821">
    <property type="entry name" value="Rhodanese/Cell cycle control phosphatase"/>
    <property type="match status" value="1"/>
</dbReference>
<organism evidence="2 3">
    <name type="scientific">Algoriphagus namhaensis</name>
    <dbReference type="NCBI Taxonomy" id="915353"/>
    <lineage>
        <taxon>Bacteria</taxon>
        <taxon>Pseudomonadati</taxon>
        <taxon>Bacteroidota</taxon>
        <taxon>Cytophagia</taxon>
        <taxon>Cytophagales</taxon>
        <taxon>Cyclobacteriaceae</taxon>
        <taxon>Algoriphagus</taxon>
    </lineage>
</organism>
<dbReference type="Pfam" id="PF00581">
    <property type="entry name" value="Rhodanese"/>
    <property type="match status" value="1"/>
</dbReference>